<gene>
    <name evidence="14" type="primary">cydA</name>
    <name evidence="14" type="ORF">HMPREF9444_01653</name>
</gene>
<organism evidence="14 15">
    <name type="scientific">Succinatimonas hippei (strain DSM 22608 / JCM 16073 / KCTC 15190 / YIT 12066)</name>
    <dbReference type="NCBI Taxonomy" id="762983"/>
    <lineage>
        <taxon>Bacteria</taxon>
        <taxon>Pseudomonadati</taxon>
        <taxon>Pseudomonadota</taxon>
        <taxon>Gammaproteobacteria</taxon>
        <taxon>Aeromonadales</taxon>
        <taxon>Succinivibrionaceae</taxon>
        <taxon>Succinatimonas</taxon>
    </lineage>
</organism>
<feature type="transmembrane region" description="Helical" evidence="13">
    <location>
        <begin position="56"/>
        <end position="75"/>
    </location>
</feature>
<dbReference type="OrthoDB" id="9807042at2"/>
<reference evidence="14 15" key="1">
    <citation type="submission" date="2011-01" db="EMBL/GenBank/DDBJ databases">
        <authorList>
            <person name="Weinstock G."/>
            <person name="Sodergren E."/>
            <person name="Clifton S."/>
            <person name="Fulton L."/>
            <person name="Fulton B."/>
            <person name="Courtney L."/>
            <person name="Fronick C."/>
            <person name="Harrison M."/>
            <person name="Strong C."/>
            <person name="Farmer C."/>
            <person name="Delahaunty K."/>
            <person name="Markovic C."/>
            <person name="Hall O."/>
            <person name="Minx P."/>
            <person name="Tomlinson C."/>
            <person name="Mitreva M."/>
            <person name="Hou S."/>
            <person name="Chen J."/>
            <person name="Wollam A."/>
            <person name="Pepin K.H."/>
            <person name="Johnson M."/>
            <person name="Bhonagiri V."/>
            <person name="Zhang X."/>
            <person name="Suruliraj S."/>
            <person name="Warren W."/>
            <person name="Chinwalla A."/>
            <person name="Mardis E.R."/>
            <person name="Wilson R.K."/>
        </authorList>
    </citation>
    <scope>NUCLEOTIDE SEQUENCE [LARGE SCALE GENOMIC DNA]</scope>
    <source>
        <strain evidence="15">DSM 22608 / JCM 16073 / KCTC 15190 / YIT 12066</strain>
    </source>
</reference>
<dbReference type="RefSeq" id="WP_009143824.1">
    <property type="nucleotide sequence ID" value="NZ_GL831043.1"/>
</dbReference>
<comment type="caution">
    <text evidence="14">The sequence shown here is derived from an EMBL/GenBank/DDBJ whole genome shotgun (WGS) entry which is preliminary data.</text>
</comment>
<keyword evidence="3 13" id="KW-0813">Transport</keyword>
<evidence type="ECO:0000256" key="6">
    <source>
        <dbReference type="ARBA" id="ARBA00022617"/>
    </source>
</evidence>
<keyword evidence="6 13" id="KW-0349">Heme</keyword>
<dbReference type="STRING" id="762983.HMPREF9444_01653"/>
<dbReference type="EC" id="1.10.3.-" evidence="14"/>
<dbReference type="PANTHER" id="PTHR30365:SF0">
    <property type="entry name" value="CYTOCHROME BD-I UBIQUINOL OXIDASE SUBUNIT 1"/>
    <property type="match status" value="1"/>
</dbReference>
<evidence type="ECO:0000256" key="8">
    <source>
        <dbReference type="ARBA" id="ARBA00022723"/>
    </source>
</evidence>
<dbReference type="GO" id="GO:0070069">
    <property type="term" value="C:cytochrome complex"/>
    <property type="evidence" value="ECO:0007669"/>
    <property type="project" value="UniProtKB-UniRule"/>
</dbReference>
<feature type="transmembrane region" description="Helical" evidence="13">
    <location>
        <begin position="222"/>
        <end position="240"/>
    </location>
</feature>
<dbReference type="Proteomes" id="UP000018458">
    <property type="component" value="Unassembled WGS sequence"/>
</dbReference>
<dbReference type="PANTHER" id="PTHR30365">
    <property type="entry name" value="CYTOCHROME D UBIQUINOL OXIDASE"/>
    <property type="match status" value="1"/>
</dbReference>
<evidence type="ECO:0000256" key="11">
    <source>
        <dbReference type="ARBA" id="ARBA00023004"/>
    </source>
</evidence>
<keyword evidence="12 13" id="KW-0472">Membrane</keyword>
<keyword evidence="9 13" id="KW-0249">Electron transport</keyword>
<dbReference type="eggNOG" id="COG1271">
    <property type="taxonomic scope" value="Bacteria"/>
</dbReference>
<name>E8LLQ5_SUCHY</name>
<dbReference type="AlphaFoldDB" id="E8LLQ5"/>
<evidence type="ECO:0000256" key="4">
    <source>
        <dbReference type="ARBA" id="ARBA00022475"/>
    </source>
</evidence>
<dbReference type="EMBL" id="AEVO01000111">
    <property type="protein sequence ID" value="EFY06562.1"/>
    <property type="molecule type" value="Genomic_DNA"/>
</dbReference>
<protein>
    <submittedName>
        <fullName evidence="14">Cytochrome D ubiquinol oxidase, subunit I</fullName>
        <ecNumber evidence="14">1.10.3.-</ecNumber>
    </submittedName>
</protein>
<feature type="transmembrane region" description="Helical" evidence="13">
    <location>
        <begin position="186"/>
        <end position="210"/>
    </location>
</feature>
<evidence type="ECO:0000256" key="7">
    <source>
        <dbReference type="ARBA" id="ARBA00022692"/>
    </source>
</evidence>
<comment type="similarity">
    <text evidence="2 13">Belongs to the cytochrome ubiquinol oxidase subunit 1 family.</text>
</comment>
<dbReference type="PIRSF" id="PIRSF006446">
    <property type="entry name" value="Cyt_quinol_oxidase_1"/>
    <property type="match status" value="1"/>
</dbReference>
<keyword evidence="7 13" id="KW-0812">Transmembrane</keyword>
<evidence type="ECO:0000256" key="12">
    <source>
        <dbReference type="ARBA" id="ARBA00023136"/>
    </source>
</evidence>
<dbReference type="HOGENOM" id="CLU_030555_3_1_6"/>
<evidence type="ECO:0000256" key="10">
    <source>
        <dbReference type="ARBA" id="ARBA00022989"/>
    </source>
</evidence>
<sequence>MISQAMVELSRWQFAATSLYHFIFVPLTLGISWLIFIMELMYVRTGDVLYRDMTKFWGKLFGINFAIGVATGITLEFEFGTNWSNYSHYVGDIFGAPLAIEGLLAFFLESTFIGLFFTGWNRFSKKAHLAITFLTALGSNLSAMWILIANGWMQYPEFAVFSPEKMRMEMVDFFGLVFSPVAQVKFAHTVCAGYVTASMFVIGVSAFMLLKKRHIDFAKRSMTVALAFGFCAMAGSALTGDLSAVGVTNHQPAKLAAMEAEYETQEAPASWSVFAIPNEEKMENTFAIKVPWLLGIIATHSLDKEVIGLRDIVAQNEERIKNGAIAHQLLTKLRQGNNDPSVYEAFKQHENDLGYGLLLVEHAADPLNPTEAEIKTAARNSVPSVWISYFSFRLMLGLLGVAGILVLGTAFFLWYKRDLENRTLFLKCLLWAIPVPFLACEFGWILAELGRQPWAIQGILPTFMATSSLSVVDVALSLICFIAIYTVFLIIEMYLMIKAIKKGPLETSALESAFAGGK</sequence>
<feature type="transmembrane region" description="Helical" evidence="13">
    <location>
        <begin position="424"/>
        <end position="447"/>
    </location>
</feature>
<feature type="transmembrane region" description="Helical" evidence="13">
    <location>
        <begin position="20"/>
        <end position="44"/>
    </location>
</feature>
<evidence type="ECO:0000256" key="3">
    <source>
        <dbReference type="ARBA" id="ARBA00022448"/>
    </source>
</evidence>
<dbReference type="Pfam" id="PF01654">
    <property type="entry name" value="Cyt_bd_oxida_I"/>
    <property type="match status" value="1"/>
</dbReference>
<proteinExistence type="inferred from homology"/>
<feature type="transmembrane region" description="Helical" evidence="13">
    <location>
        <begin position="394"/>
        <end position="415"/>
    </location>
</feature>
<feature type="transmembrane region" description="Helical" evidence="13">
    <location>
        <begin position="95"/>
        <end position="117"/>
    </location>
</feature>
<evidence type="ECO:0000256" key="9">
    <source>
        <dbReference type="ARBA" id="ARBA00022982"/>
    </source>
</evidence>
<keyword evidence="14" id="KW-0560">Oxidoreductase</keyword>
<evidence type="ECO:0000256" key="1">
    <source>
        <dbReference type="ARBA" id="ARBA00004429"/>
    </source>
</evidence>
<evidence type="ECO:0000256" key="5">
    <source>
        <dbReference type="ARBA" id="ARBA00022519"/>
    </source>
</evidence>
<evidence type="ECO:0000256" key="2">
    <source>
        <dbReference type="ARBA" id="ARBA00009819"/>
    </source>
</evidence>
<dbReference type="GO" id="GO:0020037">
    <property type="term" value="F:heme binding"/>
    <property type="evidence" value="ECO:0007669"/>
    <property type="project" value="TreeGrafter"/>
</dbReference>
<keyword evidence="15" id="KW-1185">Reference proteome</keyword>
<evidence type="ECO:0000313" key="14">
    <source>
        <dbReference type="EMBL" id="EFY06562.1"/>
    </source>
</evidence>
<keyword evidence="11 13" id="KW-0408">Iron</keyword>
<evidence type="ECO:0000256" key="13">
    <source>
        <dbReference type="PIRNR" id="PIRNR006446"/>
    </source>
</evidence>
<dbReference type="GO" id="GO:0009055">
    <property type="term" value="F:electron transfer activity"/>
    <property type="evidence" value="ECO:0007669"/>
    <property type="project" value="UniProtKB-UniRule"/>
</dbReference>
<comment type="subcellular location">
    <subcellularLocation>
        <location evidence="1">Cell inner membrane</location>
        <topology evidence="1">Multi-pass membrane protein</topology>
    </subcellularLocation>
</comment>
<dbReference type="GO" id="GO:0016682">
    <property type="term" value="F:oxidoreductase activity, acting on diphenols and related substances as donors, oxygen as acceptor"/>
    <property type="evidence" value="ECO:0007669"/>
    <property type="project" value="TreeGrafter"/>
</dbReference>
<keyword evidence="5" id="KW-0997">Cell inner membrane</keyword>
<feature type="transmembrane region" description="Helical" evidence="13">
    <location>
        <begin position="467"/>
        <end position="491"/>
    </location>
</feature>
<dbReference type="GO" id="GO:0005886">
    <property type="term" value="C:plasma membrane"/>
    <property type="evidence" value="ECO:0007669"/>
    <property type="project" value="UniProtKB-SubCell"/>
</dbReference>
<keyword evidence="10 13" id="KW-1133">Transmembrane helix</keyword>
<accession>E8LLQ5</accession>
<dbReference type="GO" id="GO:0019646">
    <property type="term" value="P:aerobic electron transport chain"/>
    <property type="evidence" value="ECO:0007669"/>
    <property type="project" value="InterPro"/>
</dbReference>
<feature type="transmembrane region" description="Helical" evidence="13">
    <location>
        <begin position="129"/>
        <end position="148"/>
    </location>
</feature>
<keyword evidence="8 13" id="KW-0479">Metal-binding</keyword>
<dbReference type="InterPro" id="IPR002585">
    <property type="entry name" value="Cyt-d_ubiquinol_oxidase_su_1"/>
</dbReference>
<dbReference type="GO" id="GO:0046872">
    <property type="term" value="F:metal ion binding"/>
    <property type="evidence" value="ECO:0007669"/>
    <property type="project" value="UniProtKB-UniRule"/>
</dbReference>
<evidence type="ECO:0000313" key="15">
    <source>
        <dbReference type="Proteomes" id="UP000018458"/>
    </source>
</evidence>
<keyword evidence="4 13" id="KW-1003">Cell membrane</keyword>